<sequence>GRYFQAITVIDAARRRQEYQEKKVRAKKMIALLRIRLTMRERNYLTASVLISPSQSPWSVMFARQDDSAFMVTVSLPVREYNVLLAAFARHYEVKSGPGKRGRPPRLQNKNNVLACLLHFYTAAVEAKTLCELFGVSPATLSRVLKNAEKALGYALREVPAARISWPLFCEQKRWAASVTLKEPLIRGCFCVADGKNYAVRAPTASDLQNAYFNGWLHAVKVTGVLCYGFDGTLIWGRHNFPGSWNDGEMSRRLQARLADCARTLSSGCCATDSAFPVSNEMTGKIITPLKDGDLEKASPSCRPGLIVMSNAITAI</sequence>
<dbReference type="EMBL" id="QXFX01008404">
    <property type="protein sequence ID" value="KAE9055675.1"/>
    <property type="molecule type" value="Genomic_DNA"/>
</dbReference>
<evidence type="ECO:0000313" key="1">
    <source>
        <dbReference type="EMBL" id="KAE9055675.1"/>
    </source>
</evidence>
<name>A0A6G0JG07_9STRA</name>
<dbReference type="AlphaFoldDB" id="A0A6G0JG07"/>
<organism evidence="1 2">
    <name type="scientific">Phytophthora fragariae</name>
    <dbReference type="NCBI Taxonomy" id="53985"/>
    <lineage>
        <taxon>Eukaryota</taxon>
        <taxon>Sar</taxon>
        <taxon>Stramenopiles</taxon>
        <taxon>Oomycota</taxon>
        <taxon>Peronosporomycetes</taxon>
        <taxon>Peronosporales</taxon>
        <taxon>Peronosporaceae</taxon>
        <taxon>Phytophthora</taxon>
    </lineage>
</organism>
<dbReference type="Proteomes" id="UP000488956">
    <property type="component" value="Unassembled WGS sequence"/>
</dbReference>
<proteinExistence type="predicted"/>
<protein>
    <recommendedName>
        <fullName evidence="3">DDE Tnp4 domain-containing protein</fullName>
    </recommendedName>
</protein>
<evidence type="ECO:0008006" key="3">
    <source>
        <dbReference type="Google" id="ProtNLM"/>
    </source>
</evidence>
<reference evidence="1 2" key="1">
    <citation type="submission" date="2018-09" db="EMBL/GenBank/DDBJ databases">
        <title>Genomic investigation of the strawberry pathogen Phytophthora fragariae indicates pathogenicity is determined by transcriptional variation in three key races.</title>
        <authorList>
            <person name="Adams T.M."/>
            <person name="Armitage A.D."/>
            <person name="Sobczyk M.K."/>
            <person name="Bates H.J."/>
            <person name="Dunwell J.M."/>
            <person name="Nellist C.F."/>
            <person name="Harrison R.J."/>
        </authorList>
    </citation>
    <scope>NUCLEOTIDE SEQUENCE [LARGE SCALE GENOMIC DNA]</scope>
    <source>
        <strain evidence="1 2">ONT-3</strain>
    </source>
</reference>
<dbReference type="PANTHER" id="PTHR48471:SF1">
    <property type="entry name" value="DDE TNP4 DOMAIN-CONTAINING PROTEIN"/>
    <property type="match status" value="1"/>
</dbReference>
<dbReference type="PANTHER" id="PTHR48471">
    <property type="entry name" value="DDE TNP4 DOMAIN-CONTAINING PROTEIN"/>
    <property type="match status" value="1"/>
</dbReference>
<evidence type="ECO:0000313" key="2">
    <source>
        <dbReference type="Proteomes" id="UP000488956"/>
    </source>
</evidence>
<feature type="non-terminal residue" evidence="1">
    <location>
        <position position="316"/>
    </location>
</feature>
<accession>A0A6G0JG07</accession>
<gene>
    <name evidence="1" type="ORF">PF010_g32063</name>
</gene>
<comment type="caution">
    <text evidence="1">The sequence shown here is derived from an EMBL/GenBank/DDBJ whole genome shotgun (WGS) entry which is preliminary data.</text>
</comment>
<feature type="non-terminal residue" evidence="1">
    <location>
        <position position="1"/>
    </location>
</feature>